<evidence type="ECO:0000313" key="1">
    <source>
        <dbReference type="EMBL" id="WRQ89604.1"/>
    </source>
</evidence>
<organism evidence="1 2">
    <name type="scientific">Actomonas aquatica</name>
    <dbReference type="NCBI Taxonomy" id="2866162"/>
    <lineage>
        <taxon>Bacteria</taxon>
        <taxon>Pseudomonadati</taxon>
        <taxon>Verrucomicrobiota</taxon>
        <taxon>Opitutia</taxon>
        <taxon>Opitutales</taxon>
        <taxon>Opitutaceae</taxon>
        <taxon>Actomonas</taxon>
    </lineage>
</organism>
<reference evidence="1 2" key="1">
    <citation type="submission" date="2021-08" db="EMBL/GenBank/DDBJ databases">
        <authorList>
            <person name="Zhang D."/>
            <person name="Zhang A."/>
            <person name="Wang L."/>
        </authorList>
    </citation>
    <scope>NUCLEOTIDE SEQUENCE [LARGE SCALE GENOMIC DNA]</scope>
    <source>
        <strain evidence="1 2">WL0086</strain>
    </source>
</reference>
<keyword evidence="2" id="KW-1185">Reference proteome</keyword>
<evidence type="ECO:0000313" key="2">
    <source>
        <dbReference type="Proteomes" id="UP000738431"/>
    </source>
</evidence>
<name>A0ABZ1CGB0_9BACT</name>
<dbReference type="Proteomes" id="UP000738431">
    <property type="component" value="Chromosome"/>
</dbReference>
<dbReference type="RefSeq" id="WP_221029710.1">
    <property type="nucleotide sequence ID" value="NZ_CP139781.1"/>
</dbReference>
<proteinExistence type="predicted"/>
<reference evidence="1 2" key="2">
    <citation type="submission" date="2023-12" db="EMBL/GenBank/DDBJ databases">
        <title>Description of an unclassified Opitutus bacterium of Verrucomicrobiota.</title>
        <authorList>
            <person name="Zhang D.-F."/>
        </authorList>
    </citation>
    <scope>NUCLEOTIDE SEQUENCE [LARGE SCALE GENOMIC DNA]</scope>
    <source>
        <strain evidence="1 2">WL0086</strain>
    </source>
</reference>
<dbReference type="EMBL" id="CP139781">
    <property type="protein sequence ID" value="WRQ89604.1"/>
    <property type="molecule type" value="Genomic_DNA"/>
</dbReference>
<sequence length="403" mass="44131">MLRFVALLLPALAFGQEAKPPSEVENALTRYARAIPDSLLVRPYRNEFSVSLRFLGNSSVRFSGMGEIRTDFEDDDSTSLANRVYADGYVALDARGQSADGEAFSDGLTNTWSYDYADQITPEGDGIMFHAYAASPSDAVIEAETPQGVNPDLEYSRVLYQWGKPVSPRRKAWQLGLLAGWGLSDVNAKYNGSTTADLIVITDTYSLNGAPVPYDYDSDGEPIEGYTAPSSRIIEVVGDDGVTTTYVVDNTTLLGSRPVERTVETIADGAQIDGFWQMSGAYFTLRSGPWVRWEPFKNMSLKLSGGGTFTLIGLSMNYREKLVINDDIESPEIGEQSGTMTETFAGIYGSVDGEWSLNERTSLFASAYYEDFDEELSLEIDGRQAQAEVASGLGLRIGVTTRF</sequence>
<protein>
    <submittedName>
        <fullName evidence="1">Uncharacterized protein</fullName>
    </submittedName>
</protein>
<accession>A0ABZ1CGB0</accession>
<gene>
    <name evidence="1" type="ORF">K1X11_009300</name>
</gene>